<keyword evidence="2" id="KW-0813">Transport</keyword>
<feature type="transmembrane region" description="Helical" evidence="7">
    <location>
        <begin position="165"/>
        <end position="187"/>
    </location>
</feature>
<evidence type="ECO:0000259" key="8">
    <source>
        <dbReference type="Pfam" id="PF20153"/>
    </source>
</evidence>
<comment type="subcellular location">
    <subcellularLocation>
        <location evidence="1">Cytoplasm</location>
    </subcellularLocation>
</comment>
<keyword evidence="4" id="KW-0677">Repeat</keyword>
<evidence type="ECO:0000256" key="7">
    <source>
        <dbReference type="SAM" id="Phobius"/>
    </source>
</evidence>
<dbReference type="OrthoDB" id="3219854at2759"/>
<gene>
    <name evidence="9" type="ORF">D9611_013374</name>
</gene>
<feature type="domain" description="DUF6535" evidence="8">
    <location>
        <begin position="81"/>
        <end position="242"/>
    </location>
</feature>
<evidence type="ECO:0000313" key="10">
    <source>
        <dbReference type="Proteomes" id="UP000541558"/>
    </source>
</evidence>
<dbReference type="Pfam" id="PF20153">
    <property type="entry name" value="DUF6535"/>
    <property type="match status" value="1"/>
</dbReference>
<keyword evidence="3" id="KW-0963">Cytoplasm</keyword>
<dbReference type="GO" id="GO:0005737">
    <property type="term" value="C:cytoplasm"/>
    <property type="evidence" value="ECO:0007669"/>
    <property type="project" value="UniProtKB-SubCell"/>
</dbReference>
<feature type="region of interest" description="Disordered" evidence="6">
    <location>
        <begin position="1077"/>
        <end position="1117"/>
    </location>
</feature>
<evidence type="ECO:0000256" key="2">
    <source>
        <dbReference type="ARBA" id="ARBA00022448"/>
    </source>
</evidence>
<accession>A0A8H5FJ53</accession>
<evidence type="ECO:0000256" key="6">
    <source>
        <dbReference type="SAM" id="MobiDB-lite"/>
    </source>
</evidence>
<feature type="compositionally biased region" description="Polar residues" evidence="6">
    <location>
        <begin position="13"/>
        <end position="30"/>
    </location>
</feature>
<evidence type="ECO:0000256" key="1">
    <source>
        <dbReference type="ARBA" id="ARBA00004496"/>
    </source>
</evidence>
<protein>
    <recommendedName>
        <fullName evidence="8">DUF6535 domain-containing protein</fullName>
    </recommendedName>
</protein>
<feature type="transmembrane region" description="Helical" evidence="7">
    <location>
        <begin position="220"/>
        <end position="241"/>
    </location>
</feature>
<reference evidence="9 10" key="1">
    <citation type="journal article" date="2020" name="ISME J.">
        <title>Uncovering the hidden diversity of litter-decomposition mechanisms in mushroom-forming fungi.</title>
        <authorList>
            <person name="Floudas D."/>
            <person name="Bentzer J."/>
            <person name="Ahren D."/>
            <person name="Johansson T."/>
            <person name="Persson P."/>
            <person name="Tunlid A."/>
        </authorList>
    </citation>
    <scope>NUCLEOTIDE SEQUENCE [LARGE SCALE GENOMIC DNA]</scope>
    <source>
        <strain evidence="9 10">CBS 175.51</strain>
    </source>
</reference>
<proteinExistence type="predicted"/>
<keyword evidence="5" id="KW-0653">Protein transport</keyword>
<keyword evidence="7" id="KW-0812">Transmembrane</keyword>
<dbReference type="InterPro" id="IPR011989">
    <property type="entry name" value="ARM-like"/>
</dbReference>
<dbReference type="Gene3D" id="1.25.10.10">
    <property type="entry name" value="Leucine-rich Repeat Variant"/>
    <property type="match status" value="4"/>
</dbReference>
<sequence length="1949" mass="216812">MGTETEGKDGTAYANSDSSAEKAQQNDSNTPAPKLPLPAAAKAIVARVETVLNLQGALPGDGGIDGSRDEKKEFREDAKIWNYYLEEAERKAKEQADLWNTGLDSLLIFAGLFAGIVSSFVIDARSDLQTDSDQRLLTQIREVLAQGSVNPPERISVASNWTSGLWVLSLYTTLFSAIMGVLAKAWLAKFIPATTRRESKDAYNRYKLDRQSERWHLKEVLILVPLLVQIAAFLFLVGLVLQSHADNPTIGRTLLAFCISGAAIYFVMTCIPFIVPSSPFNTPLSELCDGLFSRKKEEEGEPSAPFKRDMNEGLGEIFYTKLIKSPKPAHVDEAFLEVALPVFHEKWTEELCKKDAPQVLLTRLRQRATARTDDALERDETLCNHLLALLKFVNYYEKKLISEKDLGKVQARYQTLDTVLRTSLEPGNPLHRWNELPEALRPLLFGLRAQVIMLLNMKDLPKSPPRPGIPDTPTDFNMNELPDRPWDMAFQEIRSTHRLHFVLATLSASETGRTSEWAASLTPSERANVDALASRYLTRLYEVAVKGWEEVAADALSDLCSVKVPLEEIDSTQPHARLLRSLIVSLSQANHALRIHAIKMLKHVSSPTPNLFNGIIDASIKSIASMTVYDDQDVRDDGLELLTELAKADEKMCGQIKAALVSSIQSGLTKYEELPRIRTITFIQTLSLGGPLYSTVTEVIPNLVEVALDESSPDDVRLPAMRLAQKLWNNGLSEVKDGLLNYLSLSLDGSEFNRRYNFLVALKDLQNRKEYKAGMERPPYTFPWLFPADFVEAVVTSESIFEKIVKVSIHDEDRSIQVAGQELLKQLANDDRFVWDLKIDALKWIETATVLPSYRWRVRHNGVLVLETFIKRLETENKDLLKKLVELALKDDDNDVRTAALNLISSICKDRGLSDEGFEYIRDTILSYDALPVDESSENSELPPPPVPGDAIIREPYSSICNSWIPLICTISKQVAFPDGIPIIIRILIRGETNETRKQVVDLLTSEETIKPEDLDVFVNAIPRNLELAPGKRGGWEETAKWVRLLVALLGHGKFEEPVKKALGGVVKNLEDAIKGNVIEEPEPKEEPAAKDPDSSSTSSASDHNSEETHPENTYMAESSLSLPMRKYLVELNWLERRYWVDVLANTAGHFPKQLAEAPGIIIQMAIHDPDSDVRNSCLQSMIVLAKHVHSCKLICTEVAPHVATLLEDRDWNVRFSLAQFLGALGKSPDITLPEDIVAKLVKQAVEDRDYDCRSEFVNSMAILASVEGERDQGSGRYAEAMNQAIHTHFETGIKDDSWKVRQSWVKLVGPQVKDAPSADFFGINKILDAAIKDTDPDVQADALRWLQEFLKDAKLRDSMASTIGKSLASAFKDPNLCDTAVAALKKLTLPGSMEGKPSADAESDVPDSHKTWIQIILLLGRNPEFQAVPKLVEIVVKDVPWDFDSLDSLFQKVKLPEPIQNVLPRCLESALKSDVSYEVRSAAVSLLRRLIENGDYYYGDLLNKANDGTIVTRLADICIKDGDGDLRKETLRLLKSIFDKQRFQDAIKASLSKVIESAMKEPESAKYRPNAIEAIRSLTDGNADDQYDRFKEIVSPSISPLMKMTLLVTDKDHENLRKEAEDILLDNLTASTTETKLNRDVLTMIPTMIPTITVEGKSIALQLAEGLVISDDTAASIAHALAPILRNASSFARATAIELLSRIYSRHRQSKPRLIESAIPEIITLALDDKDDVGGIRATAIRLLVALSGASADTKDSEHNSTLSYSTSGPVLKQITPLATKFMTLLDNENLRPSVVELLSLMSTEAAVRKTISLQIITLAFGPESLALVGHAELLARLISDGRFADEPTDHVMLFLASAMVTRPKLAPQRYQILTALWCRYGSKVMAYDADAKTLKNKELVDWFTFALFGRHATIHEVPAWTARTGIWLPVTVVPPTPEPTPLAASET</sequence>
<dbReference type="GO" id="GO:0006606">
    <property type="term" value="P:protein import into nucleus"/>
    <property type="evidence" value="ECO:0007669"/>
    <property type="project" value="InterPro"/>
</dbReference>
<keyword evidence="10" id="KW-1185">Reference proteome</keyword>
<dbReference type="SUPFAM" id="SSF48371">
    <property type="entry name" value="ARM repeat"/>
    <property type="match status" value="2"/>
</dbReference>
<organism evidence="9 10">
    <name type="scientific">Ephemerocybe angulata</name>
    <dbReference type="NCBI Taxonomy" id="980116"/>
    <lineage>
        <taxon>Eukaryota</taxon>
        <taxon>Fungi</taxon>
        <taxon>Dikarya</taxon>
        <taxon>Basidiomycota</taxon>
        <taxon>Agaricomycotina</taxon>
        <taxon>Agaricomycetes</taxon>
        <taxon>Agaricomycetidae</taxon>
        <taxon>Agaricales</taxon>
        <taxon>Agaricineae</taxon>
        <taxon>Psathyrellaceae</taxon>
        <taxon>Ephemerocybe</taxon>
    </lineage>
</organism>
<evidence type="ECO:0000256" key="5">
    <source>
        <dbReference type="ARBA" id="ARBA00022927"/>
    </source>
</evidence>
<keyword evidence="7" id="KW-1133">Transmembrane helix</keyword>
<dbReference type="EMBL" id="JAACJK010000011">
    <property type="protein sequence ID" value="KAF5338726.1"/>
    <property type="molecule type" value="Genomic_DNA"/>
</dbReference>
<evidence type="ECO:0000256" key="3">
    <source>
        <dbReference type="ARBA" id="ARBA00022490"/>
    </source>
</evidence>
<feature type="compositionally biased region" description="Basic and acidic residues" evidence="6">
    <location>
        <begin position="1085"/>
        <end position="1094"/>
    </location>
</feature>
<dbReference type="PANTHER" id="PTHR10527">
    <property type="entry name" value="IMPORTIN BETA"/>
    <property type="match status" value="1"/>
</dbReference>
<dbReference type="Proteomes" id="UP000541558">
    <property type="component" value="Unassembled WGS sequence"/>
</dbReference>
<evidence type="ECO:0000256" key="4">
    <source>
        <dbReference type="ARBA" id="ARBA00022737"/>
    </source>
</evidence>
<dbReference type="InterPro" id="IPR040122">
    <property type="entry name" value="Importin_beta"/>
</dbReference>
<feature type="transmembrane region" description="Helical" evidence="7">
    <location>
        <begin position="98"/>
        <end position="122"/>
    </location>
</feature>
<evidence type="ECO:0000313" key="9">
    <source>
        <dbReference type="EMBL" id="KAF5338726.1"/>
    </source>
</evidence>
<feature type="region of interest" description="Disordered" evidence="6">
    <location>
        <begin position="1"/>
        <end position="35"/>
    </location>
</feature>
<dbReference type="InterPro" id="IPR016024">
    <property type="entry name" value="ARM-type_fold"/>
</dbReference>
<feature type="transmembrane region" description="Helical" evidence="7">
    <location>
        <begin position="253"/>
        <end position="275"/>
    </location>
</feature>
<dbReference type="InterPro" id="IPR045338">
    <property type="entry name" value="DUF6535"/>
</dbReference>
<keyword evidence="7" id="KW-0472">Membrane</keyword>
<comment type="caution">
    <text evidence="9">The sequence shown here is derived from an EMBL/GenBank/DDBJ whole genome shotgun (WGS) entry which is preliminary data.</text>
</comment>
<name>A0A8H5FJ53_9AGAR</name>